<dbReference type="OrthoDB" id="300641at2759"/>
<gene>
    <name evidence="1" type="primary">Pcsk2</name>
    <name evidence="1" type="ORF">E2C01_097940</name>
</gene>
<organism evidence="1 2">
    <name type="scientific">Portunus trituberculatus</name>
    <name type="common">Swimming crab</name>
    <name type="synonym">Neptunus trituberculatus</name>
    <dbReference type="NCBI Taxonomy" id="210409"/>
    <lineage>
        <taxon>Eukaryota</taxon>
        <taxon>Metazoa</taxon>
        <taxon>Ecdysozoa</taxon>
        <taxon>Arthropoda</taxon>
        <taxon>Crustacea</taxon>
        <taxon>Multicrustacea</taxon>
        <taxon>Malacostraca</taxon>
        <taxon>Eumalacostraca</taxon>
        <taxon>Eucarida</taxon>
        <taxon>Decapoda</taxon>
        <taxon>Pleocyemata</taxon>
        <taxon>Brachyura</taxon>
        <taxon>Eubrachyura</taxon>
        <taxon>Portunoidea</taxon>
        <taxon>Portunidae</taxon>
        <taxon>Portuninae</taxon>
        <taxon>Portunus</taxon>
    </lineage>
</organism>
<reference evidence="1 2" key="1">
    <citation type="submission" date="2019-05" db="EMBL/GenBank/DDBJ databases">
        <title>Another draft genome of Portunus trituberculatus and its Hox gene families provides insights of decapod evolution.</title>
        <authorList>
            <person name="Jeong J.-H."/>
            <person name="Song I."/>
            <person name="Kim S."/>
            <person name="Choi T."/>
            <person name="Kim D."/>
            <person name="Ryu S."/>
            <person name="Kim W."/>
        </authorList>
    </citation>
    <scope>NUCLEOTIDE SEQUENCE [LARGE SCALE GENOMIC DNA]</scope>
    <source>
        <tissue evidence="1">Muscle</tissue>
    </source>
</reference>
<evidence type="ECO:0000313" key="2">
    <source>
        <dbReference type="Proteomes" id="UP000324222"/>
    </source>
</evidence>
<keyword evidence="2" id="KW-1185">Reference proteome</keyword>
<dbReference type="Proteomes" id="UP000324222">
    <property type="component" value="Unassembled WGS sequence"/>
</dbReference>
<accession>A0A5B7JWH4</accession>
<dbReference type="AlphaFoldDB" id="A0A5B7JWH4"/>
<evidence type="ECO:0000313" key="1">
    <source>
        <dbReference type="EMBL" id="MPD02362.1"/>
    </source>
</evidence>
<name>A0A5B7JWH4_PORTR</name>
<sequence>MVLEVYFPSFSDDNCIKTAPGGTRTLFPQVRIVSSRGGRDERNGAEEGWIKEWTLMLHGTREAPYDHLAVNDPHSKLAIVKKAHQEKKM</sequence>
<comment type="caution">
    <text evidence="1">The sequence shown here is derived from an EMBL/GenBank/DDBJ whole genome shotgun (WGS) entry which is preliminary data.</text>
</comment>
<protein>
    <submittedName>
        <fullName evidence="1">Neuroendocrine convertase 2</fullName>
    </submittedName>
</protein>
<proteinExistence type="predicted"/>
<dbReference type="EMBL" id="VSRR010131083">
    <property type="protein sequence ID" value="MPD02362.1"/>
    <property type="molecule type" value="Genomic_DNA"/>
</dbReference>